<dbReference type="RefSeq" id="WP_073599289.1">
    <property type="nucleotide sequence ID" value="NZ_MRCB01000008.1"/>
</dbReference>
<dbReference type="PANTHER" id="PTHR33639">
    <property type="entry name" value="THIOL-DISULFIDE OXIDOREDUCTASE DCC"/>
    <property type="match status" value="1"/>
</dbReference>
<dbReference type="GO" id="GO:0015035">
    <property type="term" value="F:protein-disulfide reductase activity"/>
    <property type="evidence" value="ECO:0007669"/>
    <property type="project" value="InterPro"/>
</dbReference>
<evidence type="ECO:0000313" key="1">
    <source>
        <dbReference type="EMBL" id="OKH23817.1"/>
    </source>
</evidence>
<dbReference type="InterPro" id="IPR007263">
    <property type="entry name" value="DCC1-like"/>
</dbReference>
<name>A0A1U7HJS0_9CYAN</name>
<dbReference type="OrthoDB" id="9785438at2"/>
<proteinExistence type="predicted"/>
<protein>
    <submittedName>
        <fullName evidence="1">Thiol-disulfide oxidoreductase</fullName>
    </submittedName>
</protein>
<evidence type="ECO:0000313" key="2">
    <source>
        <dbReference type="Proteomes" id="UP000186868"/>
    </source>
</evidence>
<reference evidence="1 2" key="1">
    <citation type="submission" date="2016-11" db="EMBL/GenBank/DDBJ databases">
        <title>Draft Genome Sequences of Nine Cyanobacterial Strains from Diverse Habitats.</title>
        <authorList>
            <person name="Zhu T."/>
            <person name="Hou S."/>
            <person name="Lu X."/>
            <person name="Hess W.R."/>
        </authorList>
    </citation>
    <scope>NUCLEOTIDE SEQUENCE [LARGE SCALE GENOMIC DNA]</scope>
    <source>
        <strain evidence="1 2">NIES-593</strain>
    </source>
</reference>
<dbReference type="PANTHER" id="PTHR33639:SF2">
    <property type="entry name" value="DUF393 DOMAIN-CONTAINING PROTEIN"/>
    <property type="match status" value="1"/>
</dbReference>
<organism evidence="1 2">
    <name type="scientific">Hydrococcus rivularis NIES-593</name>
    <dbReference type="NCBI Taxonomy" id="1921803"/>
    <lineage>
        <taxon>Bacteria</taxon>
        <taxon>Bacillati</taxon>
        <taxon>Cyanobacteriota</taxon>
        <taxon>Cyanophyceae</taxon>
        <taxon>Pleurocapsales</taxon>
        <taxon>Hydrococcaceae</taxon>
        <taxon>Hydrococcus</taxon>
    </lineage>
</organism>
<accession>A0A1U7HJS0</accession>
<gene>
    <name evidence="1" type="ORF">NIES593_09180</name>
</gene>
<dbReference type="STRING" id="1921803.NIES593_09180"/>
<keyword evidence="2" id="KW-1185">Reference proteome</keyword>
<dbReference type="AlphaFoldDB" id="A0A1U7HJS0"/>
<dbReference type="Pfam" id="PF04134">
    <property type="entry name" value="DCC1-like"/>
    <property type="match status" value="1"/>
</dbReference>
<sequence length="141" mass="16272">MKYHVIYDGNCNLCVTFTQLLEQFDRGTIFDYTPMQDDATLQRFGITPDDCQMGMILVDAKNSESRWQGSDAVEEITRLLPMGEAFIAAYRALPGVKWLGDRTYEQVRDNRYQWFGKRDSTYYSAYPIGCSVISNPVERPQ</sequence>
<dbReference type="Proteomes" id="UP000186868">
    <property type="component" value="Unassembled WGS sequence"/>
</dbReference>
<dbReference type="InterPro" id="IPR052927">
    <property type="entry name" value="DCC_oxidoreductase"/>
</dbReference>
<dbReference type="EMBL" id="MRCB01000008">
    <property type="protein sequence ID" value="OKH23817.1"/>
    <property type="molecule type" value="Genomic_DNA"/>
</dbReference>
<comment type="caution">
    <text evidence="1">The sequence shown here is derived from an EMBL/GenBank/DDBJ whole genome shotgun (WGS) entry which is preliminary data.</text>
</comment>